<dbReference type="OrthoDB" id="9789566at2"/>
<reference evidence="4 5" key="1">
    <citation type="submission" date="2017-04" db="EMBL/GenBank/DDBJ databases">
        <authorList>
            <person name="Afonso C.L."/>
            <person name="Miller P.J."/>
            <person name="Scott M.A."/>
            <person name="Spackman E."/>
            <person name="Goraichik I."/>
            <person name="Dimitrov K.M."/>
            <person name="Suarez D.L."/>
            <person name="Swayne D.E."/>
        </authorList>
    </citation>
    <scope>NUCLEOTIDE SEQUENCE [LARGE SCALE GENOMIC DNA]</scope>
    <source>
        <strain evidence="4 5">CGMCC 1.12708</strain>
    </source>
</reference>
<dbReference type="Proteomes" id="UP000192393">
    <property type="component" value="Unassembled WGS sequence"/>
</dbReference>
<dbReference type="Gene3D" id="1.10.357.10">
    <property type="entry name" value="Tetracycline Repressor, domain 2"/>
    <property type="match status" value="1"/>
</dbReference>
<dbReference type="RefSeq" id="WP_084016401.1">
    <property type="nucleotide sequence ID" value="NZ_FWXS01000002.1"/>
</dbReference>
<dbReference type="PROSITE" id="PS50977">
    <property type="entry name" value="HTH_TETR_2"/>
    <property type="match status" value="1"/>
</dbReference>
<dbReference type="PANTHER" id="PTHR30328:SF54">
    <property type="entry name" value="HTH-TYPE TRANSCRIPTIONAL REPRESSOR SCO4008"/>
    <property type="match status" value="1"/>
</dbReference>
<evidence type="ECO:0000256" key="2">
    <source>
        <dbReference type="PROSITE-ProRule" id="PRU00335"/>
    </source>
</evidence>
<dbReference type="GO" id="GO:0003677">
    <property type="term" value="F:DNA binding"/>
    <property type="evidence" value="ECO:0007669"/>
    <property type="project" value="UniProtKB-UniRule"/>
</dbReference>
<dbReference type="InterPro" id="IPR009057">
    <property type="entry name" value="Homeodomain-like_sf"/>
</dbReference>
<dbReference type="Pfam" id="PF00440">
    <property type="entry name" value="TetR_N"/>
    <property type="match status" value="1"/>
</dbReference>
<dbReference type="PANTHER" id="PTHR30328">
    <property type="entry name" value="TRANSCRIPTIONAL REPRESSOR"/>
    <property type="match status" value="1"/>
</dbReference>
<feature type="domain" description="HTH tetR-type" evidence="3">
    <location>
        <begin position="8"/>
        <end position="68"/>
    </location>
</feature>
<dbReference type="EMBL" id="FWXS01000002">
    <property type="protein sequence ID" value="SMC44038.1"/>
    <property type="molecule type" value="Genomic_DNA"/>
</dbReference>
<evidence type="ECO:0000259" key="3">
    <source>
        <dbReference type="PROSITE" id="PS50977"/>
    </source>
</evidence>
<dbReference type="InterPro" id="IPR050109">
    <property type="entry name" value="HTH-type_TetR-like_transc_reg"/>
</dbReference>
<keyword evidence="5" id="KW-1185">Reference proteome</keyword>
<proteinExistence type="predicted"/>
<keyword evidence="1 2" id="KW-0238">DNA-binding</keyword>
<sequence>MSALKKDEATEELIRSTAKRLFFVEGKFNATTQEVADAAGVNRTLINYYFRSRDNLFNLIFEDAMRAEEEQREAILLSELPFKQKIEKFIEDSLKIGQEFPYLETYIITRINDGCFYKEEEDWDKFMARFYREFEEEMKKGTIEKMEPIQFILNMVSLISFPLAARPLFQSTMKLSDEEFDKIINERKDIIMKVLFKN</sequence>
<feature type="DNA-binding region" description="H-T-H motif" evidence="2">
    <location>
        <begin position="31"/>
        <end position="50"/>
    </location>
</feature>
<accession>A0A1W1Z7Z6</accession>
<dbReference type="InterPro" id="IPR001647">
    <property type="entry name" value="HTH_TetR"/>
</dbReference>
<gene>
    <name evidence="4" type="ORF">SAMN06296427_102241</name>
</gene>
<dbReference type="SUPFAM" id="SSF46689">
    <property type="entry name" value="Homeodomain-like"/>
    <property type="match status" value="1"/>
</dbReference>
<protein>
    <submittedName>
        <fullName evidence="4">Transcriptional regulator, TetR family</fullName>
    </submittedName>
</protein>
<evidence type="ECO:0000256" key="1">
    <source>
        <dbReference type="ARBA" id="ARBA00023125"/>
    </source>
</evidence>
<name>A0A1W1Z7Z6_9FLAO</name>
<dbReference type="AlphaFoldDB" id="A0A1W1Z7Z6"/>
<dbReference type="STRING" id="1434700.SAMN06296427_102241"/>
<evidence type="ECO:0000313" key="4">
    <source>
        <dbReference type="EMBL" id="SMC44038.1"/>
    </source>
</evidence>
<organism evidence="4 5">
    <name type="scientific">Moheibacter sediminis</name>
    <dbReference type="NCBI Taxonomy" id="1434700"/>
    <lineage>
        <taxon>Bacteria</taxon>
        <taxon>Pseudomonadati</taxon>
        <taxon>Bacteroidota</taxon>
        <taxon>Flavobacteriia</taxon>
        <taxon>Flavobacteriales</taxon>
        <taxon>Weeksellaceae</taxon>
        <taxon>Moheibacter</taxon>
    </lineage>
</organism>
<evidence type="ECO:0000313" key="5">
    <source>
        <dbReference type="Proteomes" id="UP000192393"/>
    </source>
</evidence>